<sequence length="97" mass="11543">MWSYSCAFPAVAEDQRHRMDGVVSMGKSWRRLRMDEDGDIADEFLDEVPPYMEEHDKRLPRFEVKYSTKPAKVKNLDLLPNGRIRHLMEYQGKLEWV</sequence>
<proteinExistence type="predicted"/>
<dbReference type="AlphaFoldDB" id="A0A9N7NL97"/>
<dbReference type="Proteomes" id="UP001153555">
    <property type="component" value="Unassembled WGS sequence"/>
</dbReference>
<organism evidence="1 2">
    <name type="scientific">Striga hermonthica</name>
    <name type="common">Purple witchweed</name>
    <name type="synonym">Buchnera hermonthica</name>
    <dbReference type="NCBI Taxonomy" id="68872"/>
    <lineage>
        <taxon>Eukaryota</taxon>
        <taxon>Viridiplantae</taxon>
        <taxon>Streptophyta</taxon>
        <taxon>Embryophyta</taxon>
        <taxon>Tracheophyta</taxon>
        <taxon>Spermatophyta</taxon>
        <taxon>Magnoliopsida</taxon>
        <taxon>eudicotyledons</taxon>
        <taxon>Gunneridae</taxon>
        <taxon>Pentapetalae</taxon>
        <taxon>asterids</taxon>
        <taxon>lamiids</taxon>
        <taxon>Lamiales</taxon>
        <taxon>Orobanchaceae</taxon>
        <taxon>Buchnereae</taxon>
        <taxon>Striga</taxon>
    </lineage>
</organism>
<comment type="caution">
    <text evidence="1">The sequence shown here is derived from an EMBL/GenBank/DDBJ whole genome shotgun (WGS) entry which is preliminary data.</text>
</comment>
<dbReference type="PANTHER" id="PTHR35750:SF1">
    <property type="entry name" value="PHOSPHOLIPID HYDROPEROXIDE GLUTATHIONE PEROXIDASE"/>
    <property type="match status" value="1"/>
</dbReference>
<accession>A0A9N7NL97</accession>
<evidence type="ECO:0000313" key="1">
    <source>
        <dbReference type="EMBL" id="CAA0831164.1"/>
    </source>
</evidence>
<protein>
    <submittedName>
        <fullName evidence="1">Uncharacterized protein</fullName>
    </submittedName>
</protein>
<evidence type="ECO:0000313" key="2">
    <source>
        <dbReference type="Proteomes" id="UP001153555"/>
    </source>
</evidence>
<dbReference type="PANTHER" id="PTHR35750">
    <property type="entry name" value="PHOSPHOLIPID HYDROPEROXIDE GLUTATHIONE PEROXIDASE"/>
    <property type="match status" value="1"/>
</dbReference>
<keyword evidence="2" id="KW-1185">Reference proteome</keyword>
<dbReference type="EMBL" id="CACSLK010027831">
    <property type="protein sequence ID" value="CAA0831164.1"/>
    <property type="molecule type" value="Genomic_DNA"/>
</dbReference>
<dbReference type="OrthoDB" id="550279at2759"/>
<name>A0A9N7NL97_STRHE</name>
<gene>
    <name evidence="1" type="ORF">SHERM_26545</name>
</gene>
<reference evidence="1" key="1">
    <citation type="submission" date="2019-12" db="EMBL/GenBank/DDBJ databases">
        <authorList>
            <person name="Scholes J."/>
        </authorList>
    </citation>
    <scope>NUCLEOTIDE SEQUENCE</scope>
</reference>